<organism evidence="1">
    <name type="scientific">uncultured Caudovirales phage</name>
    <dbReference type="NCBI Taxonomy" id="2100421"/>
    <lineage>
        <taxon>Viruses</taxon>
        <taxon>Duplodnaviria</taxon>
        <taxon>Heunggongvirae</taxon>
        <taxon>Uroviricota</taxon>
        <taxon>Caudoviricetes</taxon>
        <taxon>Peduoviridae</taxon>
        <taxon>Maltschvirus</taxon>
        <taxon>Maltschvirus maltsch</taxon>
    </lineage>
</organism>
<gene>
    <name evidence="1" type="ORF">UFOVP418_40</name>
</gene>
<proteinExistence type="predicted"/>
<sequence length="69" mass="7691">MPNKSKEYTVEVQMCVKRTYLVTASTPKGAKDQAKSLIYHEVMIDDPDIDWDFVATDGSQTPSTPPWAG</sequence>
<evidence type="ECO:0000313" key="1">
    <source>
        <dbReference type="EMBL" id="CAB4141471.1"/>
    </source>
</evidence>
<accession>A0A6J5M5T8</accession>
<name>A0A6J5M5T8_9CAUD</name>
<protein>
    <submittedName>
        <fullName evidence="1">Uncharacterized protein</fullName>
    </submittedName>
</protein>
<reference evidence="1" key="1">
    <citation type="submission" date="2020-04" db="EMBL/GenBank/DDBJ databases">
        <authorList>
            <person name="Chiriac C."/>
            <person name="Salcher M."/>
            <person name="Ghai R."/>
            <person name="Kavagutti S V."/>
        </authorList>
    </citation>
    <scope>NUCLEOTIDE SEQUENCE</scope>
</reference>
<dbReference type="EMBL" id="LR796391">
    <property type="protein sequence ID" value="CAB4141471.1"/>
    <property type="molecule type" value="Genomic_DNA"/>
</dbReference>